<evidence type="ECO:0000256" key="1">
    <source>
        <dbReference type="SAM" id="Coils"/>
    </source>
</evidence>
<dbReference type="PANTHER" id="PTHR19321:SF41">
    <property type="entry name" value="FASCETTO-RELATED"/>
    <property type="match status" value="1"/>
</dbReference>
<keyword evidence="4" id="KW-1185">Reference proteome</keyword>
<dbReference type="Pfam" id="PF03999">
    <property type="entry name" value="MAP65_ASE1"/>
    <property type="match status" value="1"/>
</dbReference>
<reference evidence="3 4" key="1">
    <citation type="journal article" date="2016" name="Sci. Rep.">
        <title>Peltaster fructicola genome reveals evolution from an invasive phytopathogen to an ectophytic parasite.</title>
        <authorList>
            <person name="Xu C."/>
            <person name="Chen H."/>
            <person name="Gleason M.L."/>
            <person name="Xu J.R."/>
            <person name="Liu H."/>
            <person name="Zhang R."/>
            <person name="Sun G."/>
        </authorList>
    </citation>
    <scope>NUCLEOTIDE SEQUENCE [LARGE SCALE GENOMIC DNA]</scope>
    <source>
        <strain evidence="3 4">LNHT1506</strain>
    </source>
</reference>
<feature type="region of interest" description="Disordered" evidence="2">
    <location>
        <begin position="378"/>
        <end position="412"/>
    </location>
</feature>
<feature type="region of interest" description="Disordered" evidence="2">
    <location>
        <begin position="747"/>
        <end position="766"/>
    </location>
</feature>
<dbReference type="Proteomes" id="UP000503462">
    <property type="component" value="Chromosome 1"/>
</dbReference>
<gene>
    <name evidence="3" type="ORF">AMS68_000477</name>
</gene>
<feature type="compositionally biased region" description="Low complexity" evidence="2">
    <location>
        <begin position="477"/>
        <end position="490"/>
    </location>
</feature>
<feature type="region of interest" description="Disordered" evidence="2">
    <location>
        <begin position="716"/>
        <end position="735"/>
    </location>
</feature>
<sequence>MDTSYLSQQLTTIVKRLHGLYDEIGVASHERDSRDAELLSALSETMNNQLNIVTKEKHAMSEEAQHLIKTIQQMERSLDDTRGHNTDGLAITYPLLACLQELKEKHQTISRLHRERFEQVRQLVEALDSYASHLEPSFLKIKLPPTDPNAQLPPSFDLGPGYVTSLDNEFTRVYEEYNRRLNLVKQLADEIVSLWSELGTPQAQIDSKIVQYAREAPEQLGLHADDVRRLTDRRDKLTQEKSQREKRLKDLKIAVEGLWDRLSVEEPERRQFLAANRGCGFRQINEFEDELARLNELKKQNLHLFVEDARLRLQELWDSLYYSEEEMLEFAPAFSDVYSDALLSAHEQEIVRLETLKEQRAPILTVIDKHRSLIKDREDLEKSSQDGSRLMLKGQKGEKRDPGKLLREEKQRKRIAKDLPRVEAELRKTLETWEDEYGRPFCVHGERYLDELDAAPVRAPPVRSKTPNNPVREAPKSASRAPASQPQSRSGTLRGPPRSKTPTMVRNPTTNAPKMVPTTKMSPSKIPGASRIPMGSLRDGNNSPERKLGHKSTKSQPNLRAFRQETDEGTMAPPPKMRTLFVPPTPVHDRENYNDRSGSVIRQYDLDDPYAEPRQRTYQDLHSSTMGPPPRPVYPRSAPPRDIHEYASSTASSRPMSRADYPHAPPSRQMSNTSSIATSSMAGSVVSGSENWEVYTEDSEADEADARDAYYAKVKSQQMRAAPKRLSSGPTMVGDSKRLALDQNLMDQRESPVESDANWTDLGEVF</sequence>
<evidence type="ECO:0008006" key="5">
    <source>
        <dbReference type="Google" id="ProtNLM"/>
    </source>
</evidence>
<dbReference type="GO" id="GO:0051256">
    <property type="term" value="P:mitotic spindle midzone assembly"/>
    <property type="evidence" value="ECO:0007669"/>
    <property type="project" value="TreeGrafter"/>
</dbReference>
<feature type="compositionally biased region" description="Polar residues" evidence="2">
    <location>
        <begin position="500"/>
        <end position="512"/>
    </location>
</feature>
<evidence type="ECO:0000256" key="2">
    <source>
        <dbReference type="SAM" id="MobiDB-lite"/>
    </source>
</evidence>
<feature type="coiled-coil region" evidence="1">
    <location>
        <begin position="227"/>
        <end position="254"/>
    </location>
</feature>
<evidence type="ECO:0000313" key="3">
    <source>
        <dbReference type="EMBL" id="QIW94959.1"/>
    </source>
</evidence>
<dbReference type="GO" id="GO:1990023">
    <property type="term" value="C:mitotic spindle midzone"/>
    <property type="evidence" value="ECO:0007669"/>
    <property type="project" value="TreeGrafter"/>
</dbReference>
<feature type="compositionally biased region" description="Basic and acidic residues" evidence="2">
    <location>
        <begin position="395"/>
        <end position="412"/>
    </location>
</feature>
<dbReference type="GO" id="GO:0005737">
    <property type="term" value="C:cytoplasm"/>
    <property type="evidence" value="ECO:0007669"/>
    <property type="project" value="TreeGrafter"/>
</dbReference>
<dbReference type="InterPro" id="IPR007145">
    <property type="entry name" value="MAP65_Ase1_PRC1"/>
</dbReference>
<proteinExistence type="predicted"/>
<dbReference type="OrthoDB" id="642895at2759"/>
<keyword evidence="1" id="KW-0175">Coiled coil</keyword>
<organism evidence="3 4">
    <name type="scientific">Peltaster fructicola</name>
    <dbReference type="NCBI Taxonomy" id="286661"/>
    <lineage>
        <taxon>Eukaryota</taxon>
        <taxon>Fungi</taxon>
        <taxon>Dikarya</taxon>
        <taxon>Ascomycota</taxon>
        <taxon>Pezizomycotina</taxon>
        <taxon>Dothideomycetes</taxon>
        <taxon>Dothideomycetes incertae sedis</taxon>
        <taxon>Peltaster</taxon>
    </lineage>
</organism>
<dbReference type="AlphaFoldDB" id="A0A6H0XKB9"/>
<dbReference type="GO" id="GO:0008017">
    <property type="term" value="F:microtubule binding"/>
    <property type="evidence" value="ECO:0007669"/>
    <property type="project" value="InterPro"/>
</dbReference>
<name>A0A6H0XKB9_9PEZI</name>
<dbReference type="Gene3D" id="1.20.58.1520">
    <property type="match status" value="1"/>
</dbReference>
<protein>
    <recommendedName>
        <fullName evidence="5">Anaphase spindle elongation protein 1</fullName>
    </recommendedName>
</protein>
<accession>A0A6H0XKB9</accession>
<evidence type="ECO:0000313" key="4">
    <source>
        <dbReference type="Proteomes" id="UP000503462"/>
    </source>
</evidence>
<feature type="compositionally biased region" description="Polar residues" evidence="2">
    <location>
        <begin position="668"/>
        <end position="690"/>
    </location>
</feature>
<dbReference type="EMBL" id="CP051139">
    <property type="protein sequence ID" value="QIW94959.1"/>
    <property type="molecule type" value="Genomic_DNA"/>
</dbReference>
<dbReference type="PANTHER" id="PTHR19321">
    <property type="entry name" value="PROTEIN REGULATOR OF CYTOKINESIS 1 PRC1-RELATED"/>
    <property type="match status" value="1"/>
</dbReference>
<feature type="region of interest" description="Disordered" evidence="2">
    <location>
        <begin position="455"/>
        <end position="703"/>
    </location>
</feature>